<dbReference type="InterPro" id="IPR025660">
    <property type="entry name" value="Pept_his_AS"/>
</dbReference>
<accession>A0A6N6VXQ0</accession>
<sequence length="340" mass="37638">MRIILLNKISLSIFGILSISAFAEDNKSEYYRMEGTHSVIIPLKNRNLDANSFNNESLSGIKNIQLNSITVSDLFKEKNKIAIQEMNNISEFDYKNGITPFTNSATSIDLGMGSVPVLDQGAHGTPVTFSSVAALAAKLKQGDLMDLQCSFALTNLFDERNFWSNLEQPGKIIDLFKKYGIVHKNDCFGHKYPDPSQIVTLKQYLTRSDKSYTGQITYHYTEKANADVVKATLKAGYRVAIGTALADTSDPISVNGFDVKIKGSSGSYDGGLWACKQPGNSTNYCADQNAGHAVVIIGYDDKQQLFKIRNSWGSDAGEKGNYYMTYSFFNAMAMNQTEFR</sequence>
<dbReference type="InterPro" id="IPR038765">
    <property type="entry name" value="Papain-like_cys_pep_sf"/>
</dbReference>
<comment type="similarity">
    <text evidence="1">Belongs to the peptidase C1 family.</text>
</comment>
<evidence type="ECO:0000259" key="3">
    <source>
        <dbReference type="Pfam" id="PF00112"/>
    </source>
</evidence>
<reference evidence="4 5" key="1">
    <citation type="submission" date="2019-10" db="EMBL/GenBank/DDBJ databases">
        <title>New species of Slilvanegrellaceae.</title>
        <authorList>
            <person name="Pitt A."/>
            <person name="Hahn M.W."/>
        </authorList>
    </citation>
    <scope>NUCLEOTIDE SEQUENCE [LARGE SCALE GENOMIC DNA]</scope>
    <source>
        <strain evidence="4 5">SP-Ram-0.45-NSY-1</strain>
    </source>
</reference>
<dbReference type="PANTHER" id="PTHR12411">
    <property type="entry name" value="CYSTEINE PROTEASE FAMILY C1-RELATED"/>
    <property type="match status" value="1"/>
</dbReference>
<feature type="domain" description="Peptidase C1A papain C-terminal" evidence="3">
    <location>
        <begin position="116"/>
        <end position="328"/>
    </location>
</feature>
<proteinExistence type="inferred from homology"/>
<evidence type="ECO:0000313" key="4">
    <source>
        <dbReference type="EMBL" id="KAB8039612.1"/>
    </source>
</evidence>
<evidence type="ECO:0000313" key="5">
    <source>
        <dbReference type="Proteomes" id="UP000437748"/>
    </source>
</evidence>
<dbReference type="InterPro" id="IPR000668">
    <property type="entry name" value="Peptidase_C1A_C"/>
</dbReference>
<dbReference type="Pfam" id="PF00112">
    <property type="entry name" value="Peptidase_C1"/>
    <property type="match status" value="1"/>
</dbReference>
<dbReference type="InterPro" id="IPR013128">
    <property type="entry name" value="Peptidase_C1A"/>
</dbReference>
<dbReference type="AlphaFoldDB" id="A0A6N6VXQ0"/>
<evidence type="ECO:0000256" key="1">
    <source>
        <dbReference type="ARBA" id="ARBA00008455"/>
    </source>
</evidence>
<dbReference type="GO" id="GO:0006508">
    <property type="term" value="P:proteolysis"/>
    <property type="evidence" value="ECO:0007669"/>
    <property type="project" value="InterPro"/>
</dbReference>
<protein>
    <recommendedName>
        <fullName evidence="3">Peptidase C1A papain C-terminal domain-containing protein</fullName>
    </recommendedName>
</protein>
<feature type="chain" id="PRO_5026717732" description="Peptidase C1A papain C-terminal domain-containing protein" evidence="2">
    <location>
        <begin position="24"/>
        <end position="340"/>
    </location>
</feature>
<dbReference type="GO" id="GO:0008234">
    <property type="term" value="F:cysteine-type peptidase activity"/>
    <property type="evidence" value="ECO:0007669"/>
    <property type="project" value="InterPro"/>
</dbReference>
<feature type="signal peptide" evidence="2">
    <location>
        <begin position="1"/>
        <end position="23"/>
    </location>
</feature>
<dbReference type="EMBL" id="WFLM01000002">
    <property type="protein sequence ID" value="KAB8039612.1"/>
    <property type="molecule type" value="Genomic_DNA"/>
</dbReference>
<dbReference type="Proteomes" id="UP000437748">
    <property type="component" value="Unassembled WGS sequence"/>
</dbReference>
<keyword evidence="5" id="KW-1185">Reference proteome</keyword>
<name>A0A6N6VXQ0_9BACT</name>
<dbReference type="RefSeq" id="WP_153418921.1">
    <property type="nucleotide sequence ID" value="NZ_WFLM01000002.1"/>
</dbReference>
<dbReference type="Gene3D" id="3.90.70.10">
    <property type="entry name" value="Cysteine proteinases"/>
    <property type="match status" value="1"/>
</dbReference>
<dbReference type="OrthoDB" id="5288005at2"/>
<gene>
    <name evidence="4" type="ORF">GCL60_04965</name>
</gene>
<comment type="caution">
    <text evidence="4">The sequence shown here is derived from an EMBL/GenBank/DDBJ whole genome shotgun (WGS) entry which is preliminary data.</text>
</comment>
<keyword evidence="2" id="KW-0732">Signal</keyword>
<dbReference type="PROSITE" id="PS00639">
    <property type="entry name" value="THIOL_PROTEASE_HIS"/>
    <property type="match status" value="1"/>
</dbReference>
<dbReference type="CDD" id="cd02619">
    <property type="entry name" value="Peptidase_C1"/>
    <property type="match status" value="1"/>
</dbReference>
<organism evidence="4 5">
    <name type="scientific">Silvanigrella paludirubra</name>
    <dbReference type="NCBI Taxonomy" id="2499159"/>
    <lineage>
        <taxon>Bacteria</taxon>
        <taxon>Pseudomonadati</taxon>
        <taxon>Bdellovibrionota</taxon>
        <taxon>Oligoflexia</taxon>
        <taxon>Silvanigrellales</taxon>
        <taxon>Silvanigrellaceae</taxon>
        <taxon>Silvanigrella</taxon>
    </lineage>
</organism>
<evidence type="ECO:0000256" key="2">
    <source>
        <dbReference type="SAM" id="SignalP"/>
    </source>
</evidence>
<dbReference type="SUPFAM" id="SSF54001">
    <property type="entry name" value="Cysteine proteinases"/>
    <property type="match status" value="1"/>
</dbReference>